<gene>
    <name evidence="3" type="ORF">KSF_021510</name>
</gene>
<evidence type="ECO:0000256" key="1">
    <source>
        <dbReference type="ARBA" id="ARBA00023002"/>
    </source>
</evidence>
<comment type="caution">
    <text evidence="3">The sequence shown here is derived from an EMBL/GenBank/DDBJ whole genome shotgun (WGS) entry which is preliminary data.</text>
</comment>
<dbReference type="PANTHER" id="PTHR43401:SF2">
    <property type="entry name" value="L-THREONINE 3-DEHYDROGENASE"/>
    <property type="match status" value="1"/>
</dbReference>
<dbReference type="InterPro" id="IPR013149">
    <property type="entry name" value="ADH-like_C"/>
</dbReference>
<keyword evidence="4" id="KW-1185">Reference proteome</keyword>
<dbReference type="AlphaFoldDB" id="A0A8J3IEI4"/>
<dbReference type="Gene3D" id="3.40.50.720">
    <property type="entry name" value="NAD(P)-binding Rossmann-like Domain"/>
    <property type="match status" value="1"/>
</dbReference>
<keyword evidence="1" id="KW-0560">Oxidoreductase</keyword>
<dbReference type="InterPro" id="IPR050129">
    <property type="entry name" value="Zn_alcohol_dh"/>
</dbReference>
<dbReference type="EMBL" id="BNJK01000001">
    <property type="protein sequence ID" value="GHO92103.1"/>
    <property type="molecule type" value="Genomic_DNA"/>
</dbReference>
<protein>
    <recommendedName>
        <fullName evidence="2">Alcohol dehydrogenase-like C-terminal domain-containing protein</fullName>
    </recommendedName>
</protein>
<dbReference type="Pfam" id="PF00107">
    <property type="entry name" value="ADH_zinc_N"/>
    <property type="match status" value="1"/>
</dbReference>
<dbReference type="SUPFAM" id="SSF51735">
    <property type="entry name" value="NAD(P)-binding Rossmann-fold domains"/>
    <property type="match status" value="1"/>
</dbReference>
<dbReference type="InterPro" id="IPR036291">
    <property type="entry name" value="NAD(P)-bd_dom_sf"/>
</dbReference>
<reference evidence="3" key="1">
    <citation type="submission" date="2020-10" db="EMBL/GenBank/DDBJ databases">
        <title>Taxonomic study of unclassified bacteria belonging to the class Ktedonobacteria.</title>
        <authorList>
            <person name="Yabe S."/>
            <person name="Wang C.M."/>
            <person name="Zheng Y."/>
            <person name="Sakai Y."/>
            <person name="Cavaletti L."/>
            <person name="Monciardini P."/>
            <person name="Donadio S."/>
        </authorList>
    </citation>
    <scope>NUCLEOTIDE SEQUENCE</scope>
    <source>
        <strain evidence="3">ID150040</strain>
    </source>
</reference>
<sequence>MCPSFKASNIDPCGLAEYIRVPAEHVRHTTLPLPETLSAEEASFTEPLACCVRAVRRTPLLQGDTVVIVGLGSIGLLMLQAVKALGKRAGQMIRIYGVDLVPERLQLARELGADDALPAPAHEQGLRELFLPITEGRGADCAFITTAGERPFLQALASLRKGGVVQIFAAHTGMVPMNIEQVYQQEQSILSTYSSSPEDLRIALDLLTQGEVRVARLISHRLPLEQFHEGVQLMRERAALKVYFQIEPSM</sequence>
<accession>A0A8J3IEI4</accession>
<dbReference type="PANTHER" id="PTHR43401">
    <property type="entry name" value="L-THREONINE 3-DEHYDROGENASE"/>
    <property type="match status" value="1"/>
</dbReference>
<feature type="domain" description="Alcohol dehydrogenase-like C-terminal" evidence="2">
    <location>
        <begin position="74"/>
        <end position="208"/>
    </location>
</feature>
<evidence type="ECO:0000313" key="4">
    <source>
        <dbReference type="Proteomes" id="UP000597444"/>
    </source>
</evidence>
<evidence type="ECO:0000313" key="3">
    <source>
        <dbReference type="EMBL" id="GHO92103.1"/>
    </source>
</evidence>
<name>A0A8J3IEI4_9CHLR</name>
<evidence type="ECO:0000259" key="2">
    <source>
        <dbReference type="Pfam" id="PF00107"/>
    </source>
</evidence>
<dbReference type="GO" id="GO:0016491">
    <property type="term" value="F:oxidoreductase activity"/>
    <property type="evidence" value="ECO:0007669"/>
    <property type="project" value="UniProtKB-KW"/>
</dbReference>
<dbReference type="InterPro" id="IPR011032">
    <property type="entry name" value="GroES-like_sf"/>
</dbReference>
<dbReference type="SUPFAM" id="SSF50129">
    <property type="entry name" value="GroES-like"/>
    <property type="match status" value="1"/>
</dbReference>
<organism evidence="3 4">
    <name type="scientific">Reticulibacter mediterranei</name>
    <dbReference type="NCBI Taxonomy" id="2778369"/>
    <lineage>
        <taxon>Bacteria</taxon>
        <taxon>Bacillati</taxon>
        <taxon>Chloroflexota</taxon>
        <taxon>Ktedonobacteria</taxon>
        <taxon>Ktedonobacterales</taxon>
        <taxon>Reticulibacteraceae</taxon>
        <taxon>Reticulibacter</taxon>
    </lineage>
</organism>
<dbReference type="Gene3D" id="3.90.180.10">
    <property type="entry name" value="Medium-chain alcohol dehydrogenases, catalytic domain"/>
    <property type="match status" value="1"/>
</dbReference>
<dbReference type="Proteomes" id="UP000597444">
    <property type="component" value="Unassembled WGS sequence"/>
</dbReference>
<proteinExistence type="predicted"/>